<dbReference type="Proteomes" id="UP000663833">
    <property type="component" value="Unassembled WGS sequence"/>
</dbReference>
<comment type="similarity">
    <text evidence="1">Belongs to the SNF7 family.</text>
</comment>
<evidence type="ECO:0000313" key="4">
    <source>
        <dbReference type="EMBL" id="CAF4416185.1"/>
    </source>
</evidence>
<evidence type="ECO:0000256" key="1">
    <source>
        <dbReference type="ARBA" id="ARBA00006190"/>
    </source>
</evidence>
<evidence type="ECO:0000256" key="2">
    <source>
        <dbReference type="SAM" id="Coils"/>
    </source>
</evidence>
<evidence type="ECO:0000313" key="5">
    <source>
        <dbReference type="Proteomes" id="UP000663851"/>
    </source>
</evidence>
<reference evidence="4" key="1">
    <citation type="submission" date="2021-02" db="EMBL/GenBank/DDBJ databases">
        <authorList>
            <person name="Nowell W R."/>
        </authorList>
    </citation>
    <scope>NUCLEOTIDE SEQUENCE</scope>
</reference>
<keyword evidence="2" id="KW-0175">Coiled coil</keyword>
<organism evidence="4 5">
    <name type="scientific">Rotaria socialis</name>
    <dbReference type="NCBI Taxonomy" id="392032"/>
    <lineage>
        <taxon>Eukaryota</taxon>
        <taxon>Metazoa</taxon>
        <taxon>Spiralia</taxon>
        <taxon>Gnathifera</taxon>
        <taxon>Rotifera</taxon>
        <taxon>Eurotatoria</taxon>
        <taxon>Bdelloidea</taxon>
        <taxon>Philodinida</taxon>
        <taxon>Philodinidae</taxon>
        <taxon>Rotaria</taxon>
    </lineage>
</organism>
<name>A0A820Q5T8_9BILA</name>
<comment type="caution">
    <text evidence="4">The sequence shown here is derived from an EMBL/GenBank/DDBJ whole genome shotgun (WGS) entry which is preliminary data.</text>
</comment>
<dbReference type="Gene3D" id="6.10.140.1230">
    <property type="match status" value="1"/>
</dbReference>
<dbReference type="Pfam" id="PF03357">
    <property type="entry name" value="Snf7"/>
    <property type="match status" value="1"/>
</dbReference>
<dbReference type="EMBL" id="CAJOBO010001883">
    <property type="protein sequence ID" value="CAF4416185.1"/>
    <property type="molecule type" value="Genomic_DNA"/>
</dbReference>
<accession>A0A820Q5T8</accession>
<dbReference type="PANTHER" id="PTHR10476">
    <property type="entry name" value="CHARGED MULTIVESICULAR BODY PROTEIN"/>
    <property type="match status" value="1"/>
</dbReference>
<dbReference type="GO" id="GO:0007034">
    <property type="term" value="P:vacuolar transport"/>
    <property type="evidence" value="ECO:0007669"/>
    <property type="project" value="InterPro"/>
</dbReference>
<gene>
    <name evidence="4" type="ORF">HFQ381_LOCUS21212</name>
    <name evidence="3" type="ORF">LUA448_LOCUS11584</name>
</gene>
<protein>
    <submittedName>
        <fullName evidence="4">Uncharacterized protein</fullName>
    </submittedName>
</protein>
<proteinExistence type="inferred from homology"/>
<dbReference type="EMBL" id="CAJNYD010001400">
    <property type="protein sequence ID" value="CAF3335107.1"/>
    <property type="molecule type" value="Genomic_DNA"/>
</dbReference>
<dbReference type="InterPro" id="IPR005024">
    <property type="entry name" value="Snf7_fam"/>
</dbReference>
<sequence length="221" mass="25586">MSFFFGGDKRTPYEIAKDQTRAISTQIRQEKRLIDRQINQCEREIQRLSKDIRKHASNNNREALRILAKGIVRVKHNKSQLYSANANLDTIENAVRTQLTNVKLTGIMQRSADVTRSMSELIKVEQFQSISEQFQSISEQFSKELIKMGIMNEMTSEVIDTALDDNNIEEEIDNEVEKFLNEIFMDKVEYPDVPVNQTIIETVDADNEEANLEQRLQALRS</sequence>
<evidence type="ECO:0000313" key="3">
    <source>
        <dbReference type="EMBL" id="CAF3335107.1"/>
    </source>
</evidence>
<dbReference type="Proteomes" id="UP000663851">
    <property type="component" value="Unassembled WGS sequence"/>
</dbReference>
<dbReference type="AlphaFoldDB" id="A0A820Q5T8"/>
<feature type="coiled-coil region" evidence="2">
    <location>
        <begin position="31"/>
        <end position="58"/>
    </location>
</feature>